<feature type="compositionally biased region" description="Acidic residues" evidence="1">
    <location>
        <begin position="233"/>
        <end position="243"/>
    </location>
</feature>
<dbReference type="Proteomes" id="UP001642502">
    <property type="component" value="Unassembled WGS sequence"/>
</dbReference>
<sequence length="360" mass="40055">MARKLPWERISGNAGPASKPRQTASSARRSFSPAPSAEPSDRSVKDNDRGRTPRQLRRSQLDATGRYRSPSTSPPPAPPTESFMIDGLDNDDRYRMVEDELLAIARLFTAHLHAAEYQRLRARAKSQTATPQSMARPVTTVIPTERVARKQAVTKLRAKQKAALREFKGIPEAADGNGKNLDEDEAQTGSVLEDLMESGPSNARLPLASLAPLVAEQPASRSTPRRAAREAKYEDDDDDDDLDGPVTKSKPTLLAPAVVRDASRPQRTLDAGDRCLTGSVAEKKSVSFANETRQVTIDRYEASQAHEMSENATDDDEEDLDTDNFMQLVRKRREKEKTQRLVKQQRRYAIKAREDCHRPG</sequence>
<comment type="caution">
    <text evidence="2">The sequence shown here is derived from an EMBL/GenBank/DDBJ whole genome shotgun (WGS) entry which is preliminary data.</text>
</comment>
<evidence type="ECO:0000256" key="1">
    <source>
        <dbReference type="SAM" id="MobiDB-lite"/>
    </source>
</evidence>
<evidence type="ECO:0000313" key="3">
    <source>
        <dbReference type="Proteomes" id="UP001642502"/>
    </source>
</evidence>
<feature type="region of interest" description="Disordered" evidence="1">
    <location>
        <begin position="214"/>
        <end position="252"/>
    </location>
</feature>
<feature type="compositionally biased region" description="Low complexity" evidence="1">
    <location>
        <begin position="24"/>
        <end position="38"/>
    </location>
</feature>
<gene>
    <name evidence="2" type="ORF">SEPCBS119000_005700</name>
</gene>
<organism evidence="2 3">
    <name type="scientific">Sporothrix epigloea</name>
    <dbReference type="NCBI Taxonomy" id="1892477"/>
    <lineage>
        <taxon>Eukaryota</taxon>
        <taxon>Fungi</taxon>
        <taxon>Dikarya</taxon>
        <taxon>Ascomycota</taxon>
        <taxon>Pezizomycotina</taxon>
        <taxon>Sordariomycetes</taxon>
        <taxon>Sordariomycetidae</taxon>
        <taxon>Ophiostomatales</taxon>
        <taxon>Ophiostomataceae</taxon>
        <taxon>Sporothrix</taxon>
    </lineage>
</organism>
<keyword evidence="3" id="KW-1185">Reference proteome</keyword>
<dbReference type="EMBL" id="CAWUON010000114">
    <property type="protein sequence ID" value="CAK7273523.1"/>
    <property type="molecule type" value="Genomic_DNA"/>
</dbReference>
<feature type="region of interest" description="Disordered" evidence="1">
    <location>
        <begin position="301"/>
        <end position="321"/>
    </location>
</feature>
<reference evidence="2 3" key="1">
    <citation type="submission" date="2024-01" db="EMBL/GenBank/DDBJ databases">
        <authorList>
            <person name="Allen C."/>
            <person name="Tagirdzhanova G."/>
        </authorList>
    </citation>
    <scope>NUCLEOTIDE SEQUENCE [LARGE SCALE GENOMIC DNA]</scope>
    <source>
        <strain evidence="2 3">CBS 119000</strain>
    </source>
</reference>
<feature type="compositionally biased region" description="Basic and acidic residues" evidence="1">
    <location>
        <begin position="39"/>
        <end position="51"/>
    </location>
</feature>
<name>A0ABP0E0W8_9PEZI</name>
<feature type="region of interest" description="Disordered" evidence="1">
    <location>
        <begin position="1"/>
        <end position="83"/>
    </location>
</feature>
<protein>
    <submittedName>
        <fullName evidence="2">Uncharacterized protein</fullName>
    </submittedName>
</protein>
<accession>A0ABP0E0W8</accession>
<feature type="compositionally biased region" description="Acidic residues" evidence="1">
    <location>
        <begin position="312"/>
        <end position="321"/>
    </location>
</feature>
<proteinExistence type="predicted"/>
<evidence type="ECO:0000313" key="2">
    <source>
        <dbReference type="EMBL" id="CAK7273523.1"/>
    </source>
</evidence>